<dbReference type="OrthoDB" id="10254221at2759"/>
<feature type="domain" description="NAD(P)-binding" evidence="2">
    <location>
        <begin position="212"/>
        <end position="377"/>
    </location>
</feature>
<organism evidence="3 4">
    <name type="scientific">Chlorella sorokiniana</name>
    <name type="common">Freshwater green alga</name>
    <dbReference type="NCBI Taxonomy" id="3076"/>
    <lineage>
        <taxon>Eukaryota</taxon>
        <taxon>Viridiplantae</taxon>
        <taxon>Chlorophyta</taxon>
        <taxon>core chlorophytes</taxon>
        <taxon>Trebouxiophyceae</taxon>
        <taxon>Chlorellales</taxon>
        <taxon>Chlorellaceae</taxon>
        <taxon>Chlorella clade</taxon>
        <taxon>Chlorella</taxon>
    </lineage>
</organism>
<keyword evidence="4" id="KW-1185">Reference proteome</keyword>
<accession>A0A2P6TGP9</accession>
<protein>
    <submittedName>
        <fullName evidence="3">NADH-flavin reductase</fullName>
    </submittedName>
</protein>
<evidence type="ECO:0000313" key="3">
    <source>
        <dbReference type="EMBL" id="PRW33280.1"/>
    </source>
</evidence>
<dbReference type="Pfam" id="PF13460">
    <property type="entry name" value="NAD_binding_10"/>
    <property type="match status" value="1"/>
</dbReference>
<feature type="chain" id="PRO_5015141948" evidence="1">
    <location>
        <begin position="22"/>
        <end position="452"/>
    </location>
</feature>
<evidence type="ECO:0000313" key="4">
    <source>
        <dbReference type="Proteomes" id="UP000239899"/>
    </source>
</evidence>
<proteinExistence type="predicted"/>
<dbReference type="PANTHER" id="PTHR43355:SF7">
    <property type="entry name" value="NAD(P)-BINDING DOMAIN-CONTAINING PROTEIN"/>
    <property type="match status" value="1"/>
</dbReference>
<sequence>MSANTALLGLLVLALASWARGQFTAEQVAALPACQGADVNTFATKTSQPTCSSWLQAAMMSPCPTDCAEALEAAYPNATFTACASGQPNTVEAEIAIGQATLSSIPSCASADLEAIVASNCTSTALLADLQSGAGCSPACAQMVKGYGVDACWIRCSSPWTSSGLARETKLAHRSTICCHSVAAPPGVCCVRPSPLASWSWAGRPMRVIVLGASGRLGSRVLAECVRQGHQATAYVRSADRLRAAIGELLRAVTVVEGDVLDASALRGAMSGQEACVQTAGYIGKTFEESKPLHEIVVAAVQAANELLVGPRRLWVMGGAGALDLPGRRCMLVDVPGFPFSQYRMHTVNYNYLCRPEHANLDWSFACPGSMVDVPPGPPPPPARVVPDHLPFPLPGWAALLPNAALLPAVAAIKGRLVGPSYDEVAAAMVAHLEPGGRLRHRRVGFAAAASS</sequence>
<dbReference type="InterPro" id="IPR016040">
    <property type="entry name" value="NAD(P)-bd_dom"/>
</dbReference>
<dbReference type="PANTHER" id="PTHR43355">
    <property type="entry name" value="FLAVIN REDUCTASE (NADPH)"/>
    <property type="match status" value="1"/>
</dbReference>
<dbReference type="AlphaFoldDB" id="A0A2P6TGP9"/>
<dbReference type="EMBL" id="LHPG02000017">
    <property type="protein sequence ID" value="PRW33280.1"/>
    <property type="molecule type" value="Genomic_DNA"/>
</dbReference>
<dbReference type="SUPFAM" id="SSF51735">
    <property type="entry name" value="NAD(P)-binding Rossmann-fold domains"/>
    <property type="match status" value="1"/>
</dbReference>
<keyword evidence="1" id="KW-0732">Signal</keyword>
<feature type="signal peptide" evidence="1">
    <location>
        <begin position="1"/>
        <end position="21"/>
    </location>
</feature>
<dbReference type="GO" id="GO:0016646">
    <property type="term" value="F:oxidoreductase activity, acting on the CH-NH group of donors, NAD or NADP as acceptor"/>
    <property type="evidence" value="ECO:0007669"/>
    <property type="project" value="TreeGrafter"/>
</dbReference>
<dbReference type="Proteomes" id="UP000239899">
    <property type="component" value="Unassembled WGS sequence"/>
</dbReference>
<comment type="caution">
    <text evidence="3">The sequence shown here is derived from an EMBL/GenBank/DDBJ whole genome shotgun (WGS) entry which is preliminary data.</text>
</comment>
<evidence type="ECO:0000259" key="2">
    <source>
        <dbReference type="Pfam" id="PF13460"/>
    </source>
</evidence>
<dbReference type="InterPro" id="IPR051606">
    <property type="entry name" value="Polyketide_Oxido-like"/>
</dbReference>
<evidence type="ECO:0000256" key="1">
    <source>
        <dbReference type="SAM" id="SignalP"/>
    </source>
</evidence>
<dbReference type="InterPro" id="IPR036291">
    <property type="entry name" value="NAD(P)-bd_dom_sf"/>
</dbReference>
<gene>
    <name evidence="3" type="ORF">C2E21_7837</name>
</gene>
<dbReference type="Gene3D" id="3.40.50.720">
    <property type="entry name" value="NAD(P)-binding Rossmann-like Domain"/>
    <property type="match status" value="1"/>
</dbReference>
<name>A0A2P6TGP9_CHLSO</name>
<dbReference type="STRING" id="3076.A0A2P6TGP9"/>
<reference evidence="3 4" key="1">
    <citation type="journal article" date="2018" name="Plant J.">
        <title>Genome sequences of Chlorella sorokiniana UTEX 1602 and Micractinium conductrix SAG 241.80: implications to maltose excretion by a green alga.</title>
        <authorList>
            <person name="Arriola M.B."/>
            <person name="Velmurugan N."/>
            <person name="Zhang Y."/>
            <person name="Plunkett M.H."/>
            <person name="Hondzo H."/>
            <person name="Barney B.M."/>
        </authorList>
    </citation>
    <scope>NUCLEOTIDE SEQUENCE [LARGE SCALE GENOMIC DNA]</scope>
    <source>
        <strain evidence="4">UTEX 1602</strain>
    </source>
</reference>